<accession>B8DMH4</accession>
<protein>
    <recommendedName>
        <fullName evidence="1">Protein CR006 P-loop domain-containing protein</fullName>
    </recommendedName>
</protein>
<dbReference type="Pfam" id="PF13166">
    <property type="entry name" value="AAA_13"/>
    <property type="match status" value="1"/>
</dbReference>
<name>B8DMH4_NITV9</name>
<dbReference type="HOGENOM" id="CLU_020729_2_0_7"/>
<sequence length="753" mass="86732">MLKRYISLDCDFLKTEWERGTPDFSKFNLIFGWNGSGKTTFSKILSHISQKTIPSNWNMRLLFDHGCFDRRSILSSDNKFDIKVFNSKAIQDMFFTEKTPIAPVVYIGKGDSSLARRRVALQKGYNKLAAYKRKITDEISTIKLDSLFTDVGRAIRNNAQCPMNMTYRNFDKRDVEQIFRDFADGTTPDGAKLLTVDEYDTITQKKNSTYKKPIIIQPLPDIDFKKITDNCRDTLSKTASTISEIEINKAFRDWVESGFSLHKSHNMSQCQLCGNQISSDRQKTLSEIFTDAHNDILRSITIQQDLISKNINAIKDWEASVPHPATLFDHYTEKYSIAFALVKEKIDFACEEMRTLSTLLEQKKHNTDKKQVHSLHTPHISNDCLKELFSIALLHNNESDNHSRCVENAQSMIASHHILENFEIYTQKTNQFTYLTDRQKNISIALEKTDKKLNHISAQVKDTLKPAHELTTELADYLGRKELEFTVEQNGYIIRRNGTVISDLSDGEKTAIAYLYFLKSLSDESNDISSSIIVIDDPVSSLDTNALYNAYSYTKEKTINAHQLFILTHNYMFFRLIKSWITREHDSENNKLCGIYTFETFFSSGTRSSKLTKTRQVFKDYETEYHYLFETCYKCCISCSPEKCGEKCYMLPNVARRVLETFLSFSFPTKTSLSQMVLAHPHLTSTEKNVLYSLTNDYSHSCIPGRDYYDRTVLENIPLIMRLVIKAIETLNEQHFIGMKKTLGLADIPELTT</sequence>
<dbReference type="EMBL" id="CP001197">
    <property type="protein sequence ID" value="ACL08818.1"/>
    <property type="molecule type" value="Genomic_DNA"/>
</dbReference>
<dbReference type="KEGG" id="dvm:DvMF_1874"/>
<dbReference type="Gene3D" id="3.40.50.300">
    <property type="entry name" value="P-loop containing nucleotide triphosphate hydrolases"/>
    <property type="match status" value="1"/>
</dbReference>
<feature type="domain" description="Protein CR006 P-loop" evidence="1">
    <location>
        <begin position="17"/>
        <end position="702"/>
    </location>
</feature>
<dbReference type="eggNOG" id="COG4694">
    <property type="taxonomic scope" value="Bacteria"/>
</dbReference>
<dbReference type="InterPro" id="IPR026866">
    <property type="entry name" value="CR006_AAA"/>
</dbReference>
<gene>
    <name evidence="2" type="ordered locus">DvMF_1874</name>
</gene>
<dbReference type="InterPro" id="IPR027417">
    <property type="entry name" value="P-loop_NTPase"/>
</dbReference>
<organism evidence="2">
    <name type="scientific">Nitratidesulfovibrio vulgaris (strain DSM 19637 / Miyazaki F)</name>
    <name type="common">Desulfovibrio vulgaris</name>
    <dbReference type="NCBI Taxonomy" id="883"/>
    <lineage>
        <taxon>Bacteria</taxon>
        <taxon>Pseudomonadati</taxon>
        <taxon>Thermodesulfobacteriota</taxon>
        <taxon>Desulfovibrionia</taxon>
        <taxon>Desulfovibrionales</taxon>
        <taxon>Desulfovibrionaceae</taxon>
        <taxon>Nitratidesulfovibrio</taxon>
    </lineage>
</organism>
<evidence type="ECO:0000259" key="1">
    <source>
        <dbReference type="Pfam" id="PF13166"/>
    </source>
</evidence>
<reference evidence="2" key="1">
    <citation type="submission" date="2008-10" db="EMBL/GenBank/DDBJ databases">
        <title>Complete sequence of Desulfovibrio vulgaris str. 'Miyazaki F'.</title>
        <authorList>
            <person name="Lucas S."/>
            <person name="Copeland A."/>
            <person name="Lapidus A."/>
            <person name="Glavina del Rio T."/>
            <person name="Dalin E."/>
            <person name="Tice H."/>
            <person name="Bruce D."/>
            <person name="Goodwin L."/>
            <person name="Pitluck S."/>
            <person name="Sims D."/>
            <person name="Brettin T."/>
            <person name="Detter J.C."/>
            <person name="Han C."/>
            <person name="Larimer F."/>
            <person name="Land M."/>
            <person name="Hauser L."/>
            <person name="Kyrpides N."/>
            <person name="Mikhailova N."/>
            <person name="Hazen T.C."/>
            <person name="Richardson P."/>
        </authorList>
    </citation>
    <scope>NUCLEOTIDE SEQUENCE</scope>
    <source>
        <strain evidence="2">Miyazaki F</strain>
    </source>
</reference>
<proteinExistence type="predicted"/>
<dbReference type="SUPFAM" id="SSF52540">
    <property type="entry name" value="P-loop containing nucleoside triphosphate hydrolases"/>
    <property type="match status" value="1"/>
</dbReference>
<evidence type="ECO:0000313" key="2">
    <source>
        <dbReference type="EMBL" id="ACL08818.1"/>
    </source>
</evidence>
<dbReference type="AlphaFoldDB" id="B8DMH4"/>